<evidence type="ECO:0000313" key="2">
    <source>
        <dbReference type="Proteomes" id="UP000240883"/>
    </source>
</evidence>
<dbReference type="AlphaFoldDB" id="A0A2T2N3I9"/>
<sequence>MPVHLRSTKGLDELVDELTDAIIPSDWKFLPTAANNKVYEHPILSEHLRSKVKREFSCRVSKKPGIFKKRVPTKRSQRKEVEEKVQATVEALKTKIALFKLDDGEFWTGKNEIAIVLPVKRPKALEQKELQTWGKDGAMTKTELRPGLALILPSTYFRVPKDVPILPLYCSIRPPVEAEQAETLN</sequence>
<proteinExistence type="predicted"/>
<accession>A0A2T2N3I9</accession>
<dbReference type="EMBL" id="KZ678154">
    <property type="protein sequence ID" value="PSN59588.1"/>
    <property type="molecule type" value="Genomic_DNA"/>
</dbReference>
<gene>
    <name evidence="1" type="ORF">BS50DRAFT_226833</name>
</gene>
<protein>
    <submittedName>
        <fullName evidence="1">Uncharacterized protein</fullName>
    </submittedName>
</protein>
<name>A0A2T2N3I9_CORCC</name>
<keyword evidence="2" id="KW-1185">Reference proteome</keyword>
<dbReference type="Proteomes" id="UP000240883">
    <property type="component" value="Unassembled WGS sequence"/>
</dbReference>
<evidence type="ECO:0000313" key="1">
    <source>
        <dbReference type="EMBL" id="PSN59588.1"/>
    </source>
</evidence>
<organism evidence="1 2">
    <name type="scientific">Corynespora cassiicola Philippines</name>
    <dbReference type="NCBI Taxonomy" id="1448308"/>
    <lineage>
        <taxon>Eukaryota</taxon>
        <taxon>Fungi</taxon>
        <taxon>Dikarya</taxon>
        <taxon>Ascomycota</taxon>
        <taxon>Pezizomycotina</taxon>
        <taxon>Dothideomycetes</taxon>
        <taxon>Pleosporomycetidae</taxon>
        <taxon>Pleosporales</taxon>
        <taxon>Corynesporascaceae</taxon>
        <taxon>Corynespora</taxon>
    </lineage>
</organism>
<reference evidence="1 2" key="1">
    <citation type="journal article" date="2018" name="Front. Microbiol.">
        <title>Genome-Wide Analysis of Corynespora cassiicola Leaf Fall Disease Putative Effectors.</title>
        <authorList>
            <person name="Lopez D."/>
            <person name="Ribeiro S."/>
            <person name="Label P."/>
            <person name="Fumanal B."/>
            <person name="Venisse J.S."/>
            <person name="Kohler A."/>
            <person name="de Oliveira R.R."/>
            <person name="Labutti K."/>
            <person name="Lipzen A."/>
            <person name="Lail K."/>
            <person name="Bauer D."/>
            <person name="Ohm R.A."/>
            <person name="Barry K.W."/>
            <person name="Spatafora J."/>
            <person name="Grigoriev I.V."/>
            <person name="Martin F.M."/>
            <person name="Pujade-Renaud V."/>
        </authorList>
    </citation>
    <scope>NUCLEOTIDE SEQUENCE [LARGE SCALE GENOMIC DNA]</scope>
    <source>
        <strain evidence="1 2">Philippines</strain>
    </source>
</reference>